<dbReference type="PANTHER" id="PTHR12277:SF81">
    <property type="entry name" value="PROTEIN ABHD13"/>
    <property type="match status" value="1"/>
</dbReference>
<dbReference type="EMBL" id="CAACVR010000007">
    <property type="protein sequence ID" value="VEU20883.1"/>
    <property type="molecule type" value="Genomic_DNA"/>
</dbReference>
<dbReference type="OrthoDB" id="10249433at2759"/>
<keyword evidence="1" id="KW-0812">Transmembrane</keyword>
<evidence type="ECO:0000256" key="1">
    <source>
        <dbReference type="SAM" id="Phobius"/>
    </source>
</evidence>
<gene>
    <name evidence="3" type="ORF">BRENAR_LOCUS1618</name>
</gene>
<accession>A0A448YJ65</accession>
<dbReference type="AlphaFoldDB" id="A0A448YJ65"/>
<reference evidence="3 4" key="1">
    <citation type="submission" date="2018-12" db="EMBL/GenBank/DDBJ databases">
        <authorList>
            <person name="Tiukova I."/>
            <person name="Dainat J."/>
        </authorList>
    </citation>
    <scope>NUCLEOTIDE SEQUENCE [LARGE SCALE GENOMIC DNA]</scope>
</reference>
<dbReference type="Pfam" id="PF12146">
    <property type="entry name" value="Hydrolase_4"/>
    <property type="match status" value="1"/>
</dbReference>
<dbReference type="PANTHER" id="PTHR12277">
    <property type="entry name" value="ALPHA/BETA HYDROLASE DOMAIN-CONTAINING PROTEIN"/>
    <property type="match status" value="1"/>
</dbReference>
<dbReference type="Proteomes" id="UP000290900">
    <property type="component" value="Unassembled WGS sequence"/>
</dbReference>
<dbReference type="SUPFAM" id="SSF53474">
    <property type="entry name" value="alpha/beta-Hydrolases"/>
    <property type="match status" value="1"/>
</dbReference>
<protein>
    <submittedName>
        <fullName evidence="3">DEKNAAC101781</fullName>
    </submittedName>
</protein>
<sequence>MPDISNSHTVPGLEPTSSTVLSAFIKVLKTSAIAGASTAILALLAVYAFQSKIIYPAALNGGHGRVSTPDEYGLPYEAVDLHTKDGETLKSYLLLHDKNDPSYTNKTVMILSPNAGNIGHFLPVVKYIFNALNYNVFIYSYRGYGRSTGSPSEFGLKVDADTAMEFVGKHSQLSESSLVCYGRSIGGAVAIYIAYKFPDQVSGLILDNTFLSIPKVIPYIFPVLGPFSFLCHEKWPSEEYMKQVPASIPVLFLSAKKDEIVPPAHMKKLRALSKSTQKVWREFDDAHHNDSIAASGYWDAFYDFMCDAVSPVGR</sequence>
<dbReference type="Gene3D" id="3.40.50.1820">
    <property type="entry name" value="alpha/beta hydrolase"/>
    <property type="match status" value="1"/>
</dbReference>
<keyword evidence="4" id="KW-1185">Reference proteome</keyword>
<organism evidence="3 4">
    <name type="scientific">Brettanomyces naardenensis</name>
    <name type="common">Yeast</name>
    <dbReference type="NCBI Taxonomy" id="13370"/>
    <lineage>
        <taxon>Eukaryota</taxon>
        <taxon>Fungi</taxon>
        <taxon>Dikarya</taxon>
        <taxon>Ascomycota</taxon>
        <taxon>Saccharomycotina</taxon>
        <taxon>Pichiomycetes</taxon>
        <taxon>Pichiales</taxon>
        <taxon>Pichiaceae</taxon>
        <taxon>Brettanomyces</taxon>
    </lineage>
</organism>
<dbReference type="STRING" id="13370.A0A448YJ65"/>
<feature type="transmembrane region" description="Helical" evidence="1">
    <location>
        <begin position="31"/>
        <end position="49"/>
    </location>
</feature>
<keyword evidence="1" id="KW-1133">Transmembrane helix</keyword>
<dbReference type="GO" id="GO:0008474">
    <property type="term" value="F:palmitoyl-(protein) hydrolase activity"/>
    <property type="evidence" value="ECO:0007669"/>
    <property type="project" value="TreeGrafter"/>
</dbReference>
<proteinExistence type="predicted"/>
<evidence type="ECO:0000313" key="3">
    <source>
        <dbReference type="EMBL" id="VEU20883.1"/>
    </source>
</evidence>
<dbReference type="InterPro" id="IPR029058">
    <property type="entry name" value="AB_hydrolase_fold"/>
</dbReference>
<dbReference type="FunCoup" id="A0A448YJ65">
    <property type="interactions" value="638"/>
</dbReference>
<feature type="domain" description="Serine aminopeptidase S33" evidence="2">
    <location>
        <begin position="114"/>
        <end position="224"/>
    </location>
</feature>
<dbReference type="GO" id="GO:0016020">
    <property type="term" value="C:membrane"/>
    <property type="evidence" value="ECO:0007669"/>
    <property type="project" value="TreeGrafter"/>
</dbReference>
<dbReference type="InParanoid" id="A0A448YJ65"/>
<evidence type="ECO:0000313" key="4">
    <source>
        <dbReference type="Proteomes" id="UP000290900"/>
    </source>
</evidence>
<keyword evidence="1" id="KW-0472">Membrane</keyword>
<evidence type="ECO:0000259" key="2">
    <source>
        <dbReference type="Pfam" id="PF12146"/>
    </source>
</evidence>
<name>A0A448YJ65_BRENA</name>
<dbReference type="InterPro" id="IPR022742">
    <property type="entry name" value="Hydrolase_4"/>
</dbReference>